<evidence type="ECO:0000259" key="12">
    <source>
        <dbReference type="SMART" id="SM00409"/>
    </source>
</evidence>
<dbReference type="EMBL" id="JAIPUX010000415">
    <property type="protein sequence ID" value="KAH0630939.1"/>
    <property type="molecule type" value="Genomic_DNA"/>
</dbReference>
<dbReference type="Gene3D" id="2.60.40.10">
    <property type="entry name" value="Immunoglobulins"/>
    <property type="match status" value="3"/>
</dbReference>
<evidence type="ECO:0000256" key="2">
    <source>
        <dbReference type="ARBA" id="ARBA00022692"/>
    </source>
</evidence>
<evidence type="ECO:0000256" key="11">
    <source>
        <dbReference type="SAM" id="SignalP"/>
    </source>
</evidence>
<feature type="transmembrane region" description="Helical" evidence="10">
    <location>
        <begin position="271"/>
        <end position="293"/>
    </location>
</feature>
<keyword evidence="8" id="KW-0393">Immunoglobulin domain</keyword>
<keyword evidence="5 10" id="KW-1133">Transmembrane helix</keyword>
<dbReference type="InterPro" id="IPR003599">
    <property type="entry name" value="Ig_sub"/>
</dbReference>
<organism evidence="13 14">
    <name type="scientific">Phrynosoma platyrhinos</name>
    <name type="common">Desert horned lizard</name>
    <dbReference type="NCBI Taxonomy" id="52577"/>
    <lineage>
        <taxon>Eukaryota</taxon>
        <taxon>Metazoa</taxon>
        <taxon>Chordata</taxon>
        <taxon>Craniata</taxon>
        <taxon>Vertebrata</taxon>
        <taxon>Euteleostomi</taxon>
        <taxon>Lepidosauria</taxon>
        <taxon>Squamata</taxon>
        <taxon>Bifurcata</taxon>
        <taxon>Unidentata</taxon>
        <taxon>Episquamata</taxon>
        <taxon>Toxicofera</taxon>
        <taxon>Iguania</taxon>
        <taxon>Phrynosomatidae</taxon>
        <taxon>Phrynosomatinae</taxon>
        <taxon>Phrynosoma</taxon>
    </lineage>
</organism>
<comment type="caution">
    <text evidence="13">The sequence shown here is derived from an EMBL/GenBank/DDBJ whole genome shotgun (WGS) entry which is preliminary data.</text>
</comment>
<evidence type="ECO:0000256" key="1">
    <source>
        <dbReference type="ARBA" id="ARBA00004479"/>
    </source>
</evidence>
<keyword evidence="7" id="KW-1015">Disulfide bond</keyword>
<evidence type="ECO:0000256" key="3">
    <source>
        <dbReference type="ARBA" id="ARBA00022729"/>
    </source>
</evidence>
<evidence type="ECO:0000256" key="10">
    <source>
        <dbReference type="SAM" id="Phobius"/>
    </source>
</evidence>
<gene>
    <name evidence="13" type="ORF">JD844_004323</name>
</gene>
<dbReference type="InterPro" id="IPR013106">
    <property type="entry name" value="Ig_V-set"/>
</dbReference>
<feature type="domain" description="Immunoglobulin" evidence="12">
    <location>
        <begin position="24"/>
        <end position="225"/>
    </location>
</feature>
<protein>
    <recommendedName>
        <fullName evidence="12">Immunoglobulin domain-containing protein</fullName>
    </recommendedName>
</protein>
<dbReference type="Pfam" id="PF07686">
    <property type="entry name" value="V-set"/>
    <property type="match status" value="1"/>
</dbReference>
<name>A0ABQ7TML9_PHRPL</name>
<evidence type="ECO:0000256" key="4">
    <source>
        <dbReference type="ARBA" id="ARBA00022737"/>
    </source>
</evidence>
<sequence length="375" mass="41635">MAFLGWLCLSSTGPASCATLTASQRSVNTTVGGNITLPCLFSTDTPRSDLFIQWIFYNAKVKKNTIVRGHVLSFFRFCFQTDRIELLDGRISTQMQQSPCHSVSYKSASHCQKMVYLTDARGRCSWKNKVRQWCNLLLVNRNFEITLMEALVNPNFQFPEDFFSIRNGQLYTSAEYKNRIHVANSTGNASLTIFNMQPWETGVYTCEVLGTPSAQVEKSFPVYVLNPETGLLVIGNLTKFEEGYYQCIAKNPLGNSTCQIDLTIKHSESGIIAAALIAAILAAALICVIVWVLTSKEKKKKRNEKAAISEMQTMAQKEPLTADYATVPSQENVPVAAVPPSKDSNETGEYVTPDEIEGAAVPENERQEMGHQPEA</sequence>
<dbReference type="PANTHER" id="PTHR44974">
    <property type="entry name" value="V-SET AND IMMUNOGLOBULIN DOMAIN-CONTAINING PROTEIN 1"/>
    <property type="match status" value="1"/>
</dbReference>
<keyword evidence="4" id="KW-0677">Repeat</keyword>
<dbReference type="SMART" id="SM00409">
    <property type="entry name" value="IG"/>
    <property type="match status" value="1"/>
</dbReference>
<dbReference type="SUPFAM" id="SSF48726">
    <property type="entry name" value="Immunoglobulin"/>
    <property type="match status" value="2"/>
</dbReference>
<dbReference type="InterPro" id="IPR013783">
    <property type="entry name" value="Ig-like_fold"/>
</dbReference>
<dbReference type="PANTHER" id="PTHR44974:SF1">
    <property type="entry name" value="V-SET AND IMMUNOGLOBULIN DOMAIN-CONTAINING PROTEIN 1"/>
    <property type="match status" value="1"/>
</dbReference>
<keyword evidence="3 11" id="KW-0732">Signal</keyword>
<evidence type="ECO:0000313" key="13">
    <source>
        <dbReference type="EMBL" id="KAH0630939.1"/>
    </source>
</evidence>
<feature type="signal peptide" evidence="11">
    <location>
        <begin position="1"/>
        <end position="17"/>
    </location>
</feature>
<evidence type="ECO:0000256" key="5">
    <source>
        <dbReference type="ARBA" id="ARBA00022989"/>
    </source>
</evidence>
<keyword evidence="2 10" id="KW-0812">Transmembrane</keyword>
<keyword evidence="14" id="KW-1185">Reference proteome</keyword>
<dbReference type="InterPro" id="IPR036179">
    <property type="entry name" value="Ig-like_dom_sf"/>
</dbReference>
<feature type="chain" id="PRO_5046614919" description="Immunoglobulin domain-containing protein" evidence="11">
    <location>
        <begin position="18"/>
        <end position="375"/>
    </location>
</feature>
<evidence type="ECO:0000256" key="7">
    <source>
        <dbReference type="ARBA" id="ARBA00023157"/>
    </source>
</evidence>
<evidence type="ECO:0000256" key="8">
    <source>
        <dbReference type="ARBA" id="ARBA00023319"/>
    </source>
</evidence>
<comment type="subcellular location">
    <subcellularLocation>
        <location evidence="1">Membrane</location>
        <topology evidence="1">Single-pass type I membrane protein</topology>
    </subcellularLocation>
</comment>
<keyword evidence="6 10" id="KW-0472">Membrane</keyword>
<feature type="region of interest" description="Disordered" evidence="9">
    <location>
        <begin position="331"/>
        <end position="375"/>
    </location>
</feature>
<reference evidence="13 14" key="1">
    <citation type="journal article" date="2022" name="Gigascience">
        <title>A chromosome-level genome assembly and annotation of the desert horned lizard, Phrynosoma platyrhinos, provides insight into chromosomal rearrangements among reptiles.</title>
        <authorList>
            <person name="Koochekian N."/>
            <person name="Ascanio A."/>
            <person name="Farleigh K."/>
            <person name="Card D.C."/>
            <person name="Schield D.R."/>
            <person name="Castoe T.A."/>
            <person name="Jezkova T."/>
        </authorList>
    </citation>
    <scope>NUCLEOTIDE SEQUENCE [LARGE SCALE GENOMIC DNA]</scope>
    <source>
        <strain evidence="13">NK-2021</strain>
    </source>
</reference>
<dbReference type="Proteomes" id="UP000826234">
    <property type="component" value="Unassembled WGS sequence"/>
</dbReference>
<accession>A0ABQ7TML9</accession>
<evidence type="ECO:0000256" key="6">
    <source>
        <dbReference type="ARBA" id="ARBA00023136"/>
    </source>
</evidence>
<dbReference type="InterPro" id="IPR029861">
    <property type="entry name" value="VSIG1"/>
</dbReference>
<evidence type="ECO:0000256" key="9">
    <source>
        <dbReference type="SAM" id="MobiDB-lite"/>
    </source>
</evidence>
<evidence type="ECO:0000313" key="14">
    <source>
        <dbReference type="Proteomes" id="UP000826234"/>
    </source>
</evidence>
<proteinExistence type="predicted"/>
<feature type="compositionally biased region" description="Basic and acidic residues" evidence="9">
    <location>
        <begin position="363"/>
        <end position="375"/>
    </location>
</feature>